<comment type="caution">
    <text evidence="2">The sequence shown here is derived from an EMBL/GenBank/DDBJ whole genome shotgun (WGS) entry which is preliminary data.</text>
</comment>
<dbReference type="SUPFAM" id="SSF103025">
    <property type="entry name" value="Folate-binding domain"/>
    <property type="match status" value="1"/>
</dbReference>
<proteinExistence type="predicted"/>
<protein>
    <submittedName>
        <fullName evidence="2">Sarcosine oxidase subunit gamma</fullName>
    </submittedName>
</protein>
<dbReference type="EMBL" id="JAJAGO010000005">
    <property type="protein sequence ID" value="MCT2590821.1"/>
    <property type="molecule type" value="Genomic_DNA"/>
</dbReference>
<name>A0ABT2JSL2_9ACTN</name>
<organism evidence="2 3">
    <name type="scientific">Streptomyces gossypii</name>
    <dbReference type="NCBI Taxonomy" id="2883101"/>
    <lineage>
        <taxon>Bacteria</taxon>
        <taxon>Bacillati</taxon>
        <taxon>Actinomycetota</taxon>
        <taxon>Actinomycetes</taxon>
        <taxon>Kitasatosporales</taxon>
        <taxon>Streptomycetaceae</taxon>
        <taxon>Streptomyces</taxon>
    </lineage>
</organism>
<keyword evidence="3" id="KW-1185">Reference proteome</keyword>
<feature type="region of interest" description="Disordered" evidence="1">
    <location>
        <begin position="73"/>
        <end position="93"/>
    </location>
</feature>
<dbReference type="Gene3D" id="3.30.70.1520">
    <property type="entry name" value="Heterotetrameric sarcosine oxidase"/>
    <property type="match status" value="1"/>
</dbReference>
<sequence>MADTVATLPGALTRAAPPPEPPAAGPHGRHSPLQHRADELARAGRPGRSGVELREVPFLTQFNLRRRQRSGHNAAATLGFTPPLALPRTPGTVRRSGDRMAVWLGPDEWLIVTPPGTAAETGNTLRAVAEASAGPDGEADTVYTAYTEVSAHSTTLRISGARARDVLRKVCPIDLHPRAFGGDACAQTLLARGARVLLVADREPDGFLLFVRASFADYVTDWLLDSMAEYAAGDSPFKNEER</sequence>
<dbReference type="RefSeq" id="WP_260218134.1">
    <property type="nucleotide sequence ID" value="NZ_JAJAGO010000005.1"/>
</dbReference>
<dbReference type="Gene3D" id="3.30.1360.120">
    <property type="entry name" value="Probable tRNA modification gtpase trme, domain 1"/>
    <property type="match status" value="1"/>
</dbReference>
<dbReference type="InterPro" id="IPR027266">
    <property type="entry name" value="TrmE/GcvT-like"/>
</dbReference>
<gene>
    <name evidence="2" type="ORF">LHJ74_13025</name>
</gene>
<dbReference type="InterPro" id="IPR007375">
    <property type="entry name" value="SoxG"/>
</dbReference>
<evidence type="ECO:0000256" key="1">
    <source>
        <dbReference type="SAM" id="MobiDB-lite"/>
    </source>
</evidence>
<evidence type="ECO:0000313" key="2">
    <source>
        <dbReference type="EMBL" id="MCT2590821.1"/>
    </source>
</evidence>
<accession>A0ABT2JSL2</accession>
<reference evidence="2 3" key="1">
    <citation type="submission" date="2021-10" db="EMBL/GenBank/DDBJ databases">
        <title>Streptomyces gossypii sp. nov., isolated from soil collected from cotton field.</title>
        <authorList>
            <person name="Ge X."/>
            <person name="Chen X."/>
            <person name="Liu W."/>
        </authorList>
    </citation>
    <scope>NUCLEOTIDE SEQUENCE [LARGE SCALE GENOMIC DNA]</scope>
    <source>
        <strain evidence="2 3">N2-109</strain>
    </source>
</reference>
<dbReference type="Pfam" id="PF04268">
    <property type="entry name" value="SoxG"/>
    <property type="match status" value="1"/>
</dbReference>
<dbReference type="Proteomes" id="UP001156389">
    <property type="component" value="Unassembled WGS sequence"/>
</dbReference>
<feature type="region of interest" description="Disordered" evidence="1">
    <location>
        <begin position="1"/>
        <end position="33"/>
    </location>
</feature>
<evidence type="ECO:0000313" key="3">
    <source>
        <dbReference type="Proteomes" id="UP001156389"/>
    </source>
</evidence>